<name>A0ABM8E9C3_9HYPH</name>
<protein>
    <recommendedName>
        <fullName evidence="3">DUF2267 domain-containing protein</fullName>
    </recommendedName>
</protein>
<keyword evidence="2" id="KW-1185">Reference proteome</keyword>
<sequence>MEDLTRRVVDSTSLEPSIAKAAIGHVLLFLRDKAPGSHVDEFIDKMQGAREAVAAAQAADDGGVTQAIEGLTSFMGHGRADLNILVGKLGNLGLTEAQSARLIEEMVDRAKALIGDEGVAKIRAILPALAERSGVMPQQPGAMGETRPRA</sequence>
<gene>
    <name evidence="1" type="ORF">SS37A_21200</name>
</gene>
<dbReference type="Proteomes" id="UP001317629">
    <property type="component" value="Chromosome"/>
</dbReference>
<reference evidence="1 2" key="1">
    <citation type="journal article" date="2023" name="Int. J. Syst. Evol. Microbiol.">
        <title>Methylocystis iwaonis sp. nov., a type II methane-oxidizing bacterium from surface soil of a rice paddy field in Japan, and emended description of the genus Methylocystis (ex Whittenbury et al. 1970) Bowman et al. 1993.</title>
        <authorList>
            <person name="Kaise H."/>
            <person name="Sawadogo J.B."/>
            <person name="Alam M.S."/>
            <person name="Ueno C."/>
            <person name="Dianou D."/>
            <person name="Shinjo R."/>
            <person name="Asakawa S."/>
        </authorList>
    </citation>
    <scope>NUCLEOTIDE SEQUENCE [LARGE SCALE GENOMIC DNA]</scope>
    <source>
        <strain evidence="1 2">SS37A-Re</strain>
    </source>
</reference>
<proteinExistence type="predicted"/>
<organism evidence="1 2">
    <name type="scientific">Methylocystis iwaonis</name>
    <dbReference type="NCBI Taxonomy" id="2885079"/>
    <lineage>
        <taxon>Bacteria</taxon>
        <taxon>Pseudomonadati</taxon>
        <taxon>Pseudomonadota</taxon>
        <taxon>Alphaproteobacteria</taxon>
        <taxon>Hyphomicrobiales</taxon>
        <taxon>Methylocystaceae</taxon>
        <taxon>Methylocystis</taxon>
    </lineage>
</organism>
<evidence type="ECO:0008006" key="3">
    <source>
        <dbReference type="Google" id="ProtNLM"/>
    </source>
</evidence>
<evidence type="ECO:0000313" key="2">
    <source>
        <dbReference type="Proteomes" id="UP001317629"/>
    </source>
</evidence>
<dbReference type="RefSeq" id="WP_202071860.1">
    <property type="nucleotide sequence ID" value="NZ_AP027142.1"/>
</dbReference>
<dbReference type="EMBL" id="AP027142">
    <property type="protein sequence ID" value="BDV34591.1"/>
    <property type="molecule type" value="Genomic_DNA"/>
</dbReference>
<evidence type="ECO:0000313" key="1">
    <source>
        <dbReference type="EMBL" id="BDV34591.1"/>
    </source>
</evidence>
<accession>A0ABM8E9C3</accession>